<name>A3U0Q5_PSEBH</name>
<sequence>MRNVPSASSVDLSSLPVLLMLSSRAVVTLFHRVRSQVAAAVQPPRLVMQSVMHYV</sequence>
<keyword evidence="2" id="KW-1185">Reference proteome</keyword>
<accession>A3U0Q5</accession>
<dbReference type="STRING" id="252305.OB2597_19726"/>
<organism evidence="1 2">
    <name type="scientific">Pseudooceanicola batsensis (strain ATCC BAA-863 / DSM 15984 / KCTC 12145 / HTCC2597)</name>
    <name type="common">Oceanicola batsensis</name>
    <dbReference type="NCBI Taxonomy" id="252305"/>
    <lineage>
        <taxon>Bacteria</taxon>
        <taxon>Pseudomonadati</taxon>
        <taxon>Pseudomonadota</taxon>
        <taxon>Alphaproteobacteria</taxon>
        <taxon>Rhodobacterales</taxon>
        <taxon>Paracoccaceae</taxon>
        <taxon>Pseudooceanicola</taxon>
    </lineage>
</organism>
<gene>
    <name evidence="1" type="ORF">OB2597_19726</name>
</gene>
<evidence type="ECO:0000313" key="2">
    <source>
        <dbReference type="Proteomes" id="UP000004318"/>
    </source>
</evidence>
<protein>
    <submittedName>
        <fullName evidence="1">Uncharacterized protein</fullName>
    </submittedName>
</protein>
<dbReference type="EMBL" id="AAMO01000008">
    <property type="protein sequence ID" value="EAQ02346.1"/>
    <property type="molecule type" value="Genomic_DNA"/>
</dbReference>
<dbReference type="AlphaFoldDB" id="A3U0Q5"/>
<proteinExistence type="predicted"/>
<dbReference type="Proteomes" id="UP000004318">
    <property type="component" value="Unassembled WGS sequence"/>
</dbReference>
<reference evidence="1 2" key="1">
    <citation type="journal article" date="2010" name="J. Bacteriol.">
        <title>Genome sequences of Oceanicola granulosus HTCC2516(T) and Oceanicola batsensis HTCC2597(TDelta).</title>
        <authorList>
            <person name="Thrash J.C."/>
            <person name="Cho J.C."/>
            <person name="Vergin K.L."/>
            <person name="Giovannoni S.J."/>
        </authorList>
    </citation>
    <scope>NUCLEOTIDE SEQUENCE [LARGE SCALE GENOMIC DNA]</scope>
    <source>
        <strain evidence="2">ATCC BAA-863 / DSM 15984 / KCTC 12145 / HTCC2597</strain>
    </source>
</reference>
<dbReference type="HOGENOM" id="CLU_3027823_0_0_5"/>
<comment type="caution">
    <text evidence="1">The sequence shown here is derived from an EMBL/GenBank/DDBJ whole genome shotgun (WGS) entry which is preliminary data.</text>
</comment>
<evidence type="ECO:0000313" key="1">
    <source>
        <dbReference type="EMBL" id="EAQ02346.1"/>
    </source>
</evidence>